<name>A0A9N9Z7G6_9HYPO</name>
<gene>
    <name evidence="2" type="ORF">CSOL1703_00002435</name>
</gene>
<dbReference type="EMBL" id="CABFOC020000035">
    <property type="protein sequence ID" value="CAH0050463.1"/>
    <property type="molecule type" value="Genomic_DNA"/>
</dbReference>
<evidence type="ECO:0000256" key="1">
    <source>
        <dbReference type="SAM" id="MobiDB-lite"/>
    </source>
</evidence>
<dbReference type="Proteomes" id="UP000775872">
    <property type="component" value="Unassembled WGS sequence"/>
</dbReference>
<dbReference type="AlphaFoldDB" id="A0A9N9Z7G6"/>
<reference evidence="2 3" key="2">
    <citation type="submission" date="2021-10" db="EMBL/GenBank/DDBJ databases">
        <authorList>
            <person name="Piombo E."/>
        </authorList>
    </citation>
    <scope>NUCLEOTIDE SEQUENCE [LARGE SCALE GENOMIC DNA]</scope>
</reference>
<feature type="compositionally biased region" description="Acidic residues" evidence="1">
    <location>
        <begin position="157"/>
        <end position="166"/>
    </location>
</feature>
<keyword evidence="3" id="KW-1185">Reference proteome</keyword>
<organism evidence="2 3">
    <name type="scientific">Clonostachys solani</name>
    <dbReference type="NCBI Taxonomy" id="160281"/>
    <lineage>
        <taxon>Eukaryota</taxon>
        <taxon>Fungi</taxon>
        <taxon>Dikarya</taxon>
        <taxon>Ascomycota</taxon>
        <taxon>Pezizomycotina</taxon>
        <taxon>Sordariomycetes</taxon>
        <taxon>Hypocreomycetidae</taxon>
        <taxon>Hypocreales</taxon>
        <taxon>Bionectriaceae</taxon>
        <taxon>Clonostachys</taxon>
    </lineage>
</organism>
<proteinExistence type="predicted"/>
<protein>
    <submittedName>
        <fullName evidence="2">Uncharacterized protein</fullName>
    </submittedName>
</protein>
<sequence length="192" mass="21068">MAFDTSVDSTNPGGLVYVLDFLPQALDERRRCGFGRCIRDEIGQRHVRSAARPRDNVALVIPQHGGEELLGRVPQRQHIDLVDVPHKLGTCVQQAAVARNTGVLDEDRRVAQRQPDLVRRALDGLGVPHIAPPPLYLPVRGQIPGEVLLVEDDDRDALGDQTEDDLPSNAAAPARHDGDLLAPVPPLILHRR</sequence>
<evidence type="ECO:0000313" key="2">
    <source>
        <dbReference type="EMBL" id="CAH0050463.1"/>
    </source>
</evidence>
<evidence type="ECO:0000313" key="3">
    <source>
        <dbReference type="Proteomes" id="UP000775872"/>
    </source>
</evidence>
<reference evidence="3" key="1">
    <citation type="submission" date="2019-06" db="EMBL/GenBank/DDBJ databases">
        <authorList>
            <person name="Broberg M."/>
        </authorList>
    </citation>
    <scope>NUCLEOTIDE SEQUENCE [LARGE SCALE GENOMIC DNA]</scope>
</reference>
<accession>A0A9N9Z7G6</accession>
<feature type="region of interest" description="Disordered" evidence="1">
    <location>
        <begin position="157"/>
        <end position="192"/>
    </location>
</feature>
<comment type="caution">
    <text evidence="2">The sequence shown here is derived from an EMBL/GenBank/DDBJ whole genome shotgun (WGS) entry which is preliminary data.</text>
</comment>